<proteinExistence type="predicted"/>
<protein>
    <submittedName>
        <fullName evidence="2">Uncharacterized protein</fullName>
    </submittedName>
</protein>
<keyword evidence="3" id="KW-1185">Reference proteome</keyword>
<name>A0AAV4WV14_CAEEX</name>
<dbReference type="EMBL" id="BPLR01016659">
    <property type="protein sequence ID" value="GIY85489.1"/>
    <property type="molecule type" value="Genomic_DNA"/>
</dbReference>
<dbReference type="AlphaFoldDB" id="A0AAV4WV14"/>
<feature type="compositionally biased region" description="Polar residues" evidence="1">
    <location>
        <begin position="44"/>
        <end position="57"/>
    </location>
</feature>
<dbReference type="Proteomes" id="UP001054945">
    <property type="component" value="Unassembled WGS sequence"/>
</dbReference>
<organism evidence="2 3">
    <name type="scientific">Caerostris extrusa</name>
    <name type="common">Bark spider</name>
    <name type="synonym">Caerostris bankana</name>
    <dbReference type="NCBI Taxonomy" id="172846"/>
    <lineage>
        <taxon>Eukaryota</taxon>
        <taxon>Metazoa</taxon>
        <taxon>Ecdysozoa</taxon>
        <taxon>Arthropoda</taxon>
        <taxon>Chelicerata</taxon>
        <taxon>Arachnida</taxon>
        <taxon>Araneae</taxon>
        <taxon>Araneomorphae</taxon>
        <taxon>Entelegynae</taxon>
        <taxon>Araneoidea</taxon>
        <taxon>Araneidae</taxon>
        <taxon>Caerostris</taxon>
    </lineage>
</organism>
<sequence>MISDECDEDEQLKNSISGASFDAEGGGGGEMVPIPSLKDPFYSENINSNNAKHQATTKGKKGEGGCGMKRDSIPAKEGDVRGDISPQEEAFLAKWFLMNAMKTNNSALISAASFDAEGWGGGDGSNSIPQGPFHSENNINSNNAKHQATTLS</sequence>
<feature type="region of interest" description="Disordered" evidence="1">
    <location>
        <begin position="116"/>
        <end position="152"/>
    </location>
</feature>
<feature type="compositionally biased region" description="Acidic residues" evidence="1">
    <location>
        <begin position="1"/>
        <end position="10"/>
    </location>
</feature>
<feature type="region of interest" description="Disordered" evidence="1">
    <location>
        <begin position="1"/>
        <end position="82"/>
    </location>
</feature>
<feature type="compositionally biased region" description="Polar residues" evidence="1">
    <location>
        <begin position="125"/>
        <end position="152"/>
    </location>
</feature>
<accession>A0AAV4WV14</accession>
<comment type="caution">
    <text evidence="2">The sequence shown here is derived from an EMBL/GenBank/DDBJ whole genome shotgun (WGS) entry which is preliminary data.</text>
</comment>
<gene>
    <name evidence="2" type="ORF">CEXT_199371</name>
</gene>
<reference evidence="2 3" key="1">
    <citation type="submission" date="2021-06" db="EMBL/GenBank/DDBJ databases">
        <title>Caerostris extrusa draft genome.</title>
        <authorList>
            <person name="Kono N."/>
            <person name="Arakawa K."/>
        </authorList>
    </citation>
    <scope>NUCLEOTIDE SEQUENCE [LARGE SCALE GENOMIC DNA]</scope>
</reference>
<evidence type="ECO:0000313" key="2">
    <source>
        <dbReference type="EMBL" id="GIY85489.1"/>
    </source>
</evidence>
<evidence type="ECO:0000313" key="3">
    <source>
        <dbReference type="Proteomes" id="UP001054945"/>
    </source>
</evidence>
<feature type="compositionally biased region" description="Basic and acidic residues" evidence="1">
    <location>
        <begin position="60"/>
        <end position="82"/>
    </location>
</feature>
<evidence type="ECO:0000256" key="1">
    <source>
        <dbReference type="SAM" id="MobiDB-lite"/>
    </source>
</evidence>